<comment type="caution">
    <text evidence="1">The sequence shown here is derived from an EMBL/GenBank/DDBJ whole genome shotgun (WGS) entry which is preliminary data.</text>
</comment>
<organism evidence="1 2">
    <name type="scientific">Aristolochia fimbriata</name>
    <name type="common">White veined hardy Dutchman's pipe vine</name>
    <dbReference type="NCBI Taxonomy" id="158543"/>
    <lineage>
        <taxon>Eukaryota</taxon>
        <taxon>Viridiplantae</taxon>
        <taxon>Streptophyta</taxon>
        <taxon>Embryophyta</taxon>
        <taxon>Tracheophyta</taxon>
        <taxon>Spermatophyta</taxon>
        <taxon>Magnoliopsida</taxon>
        <taxon>Magnoliidae</taxon>
        <taxon>Piperales</taxon>
        <taxon>Aristolochiaceae</taxon>
        <taxon>Aristolochia</taxon>
    </lineage>
</organism>
<name>A0AAV7FGA6_ARIFI</name>
<dbReference type="AlphaFoldDB" id="A0AAV7FGA6"/>
<proteinExistence type="predicted"/>
<dbReference type="EMBL" id="JAINDJ010000002">
    <property type="protein sequence ID" value="KAG9458673.1"/>
    <property type="molecule type" value="Genomic_DNA"/>
</dbReference>
<evidence type="ECO:0000313" key="1">
    <source>
        <dbReference type="EMBL" id="KAG9458673.1"/>
    </source>
</evidence>
<keyword evidence="2" id="KW-1185">Reference proteome</keyword>
<sequence length="102" mass="11616">MRHRLLFLTPSLIEFLSRFILRGNEIQNWKVQKRLKKNIYIGKTEASAPHHTFPDMSTDLQSFQERSATCTVGRGRRRVPGRPVSGGGDQGQKAVLLLPPIY</sequence>
<protein>
    <submittedName>
        <fullName evidence="1">Uncharacterized protein</fullName>
    </submittedName>
</protein>
<evidence type="ECO:0000313" key="2">
    <source>
        <dbReference type="Proteomes" id="UP000825729"/>
    </source>
</evidence>
<reference evidence="1 2" key="1">
    <citation type="submission" date="2021-07" db="EMBL/GenBank/DDBJ databases">
        <title>The Aristolochia fimbriata genome: insights into angiosperm evolution, floral development and chemical biosynthesis.</title>
        <authorList>
            <person name="Jiao Y."/>
        </authorList>
    </citation>
    <scope>NUCLEOTIDE SEQUENCE [LARGE SCALE GENOMIC DNA]</scope>
    <source>
        <strain evidence="1">IBCAS-2021</strain>
        <tissue evidence="1">Leaf</tissue>
    </source>
</reference>
<accession>A0AAV7FGA6</accession>
<dbReference type="Proteomes" id="UP000825729">
    <property type="component" value="Unassembled WGS sequence"/>
</dbReference>
<gene>
    <name evidence="1" type="ORF">H6P81_003181</name>
</gene>